<organism evidence="1 2">
    <name type="scientific">Cryptosporidium muris (strain RN66)</name>
    <dbReference type="NCBI Taxonomy" id="441375"/>
    <lineage>
        <taxon>Eukaryota</taxon>
        <taxon>Sar</taxon>
        <taxon>Alveolata</taxon>
        <taxon>Apicomplexa</taxon>
        <taxon>Conoidasida</taxon>
        <taxon>Coccidia</taxon>
        <taxon>Eucoccidiorida</taxon>
        <taxon>Eimeriorina</taxon>
        <taxon>Cryptosporidiidae</taxon>
        <taxon>Cryptosporidium</taxon>
    </lineage>
</organism>
<evidence type="ECO:0000313" key="2">
    <source>
        <dbReference type="Proteomes" id="UP000001460"/>
    </source>
</evidence>
<keyword evidence="2" id="KW-1185">Reference proteome</keyword>
<dbReference type="GeneID" id="6994429"/>
<evidence type="ECO:0000313" key="1">
    <source>
        <dbReference type="EMBL" id="EEA05162.1"/>
    </source>
</evidence>
<dbReference type="eggNOG" id="ENOG502SS35">
    <property type="taxonomic scope" value="Eukaryota"/>
</dbReference>
<dbReference type="RefSeq" id="XP_002139511.1">
    <property type="nucleotide sequence ID" value="XM_002139475.1"/>
</dbReference>
<dbReference type="OrthoDB" id="329742at2759"/>
<dbReference type="OMA" id="NSCRINE"/>
<dbReference type="EMBL" id="DS989726">
    <property type="protein sequence ID" value="EEA05162.1"/>
    <property type="molecule type" value="Genomic_DNA"/>
</dbReference>
<name>B6AAC1_CRYMR</name>
<proteinExistence type="predicted"/>
<dbReference type="AlphaFoldDB" id="B6AAC1"/>
<gene>
    <name evidence="1" type="ORF">CMU_042350</name>
</gene>
<accession>B6AAC1</accession>
<reference evidence="1" key="1">
    <citation type="submission" date="2008-06" db="EMBL/GenBank/DDBJ databases">
        <authorList>
            <person name="Lorenzi H."/>
            <person name="Inman J."/>
            <person name="Miller J."/>
            <person name="Schobel S."/>
            <person name="Amedeo P."/>
            <person name="Caler E.V."/>
            <person name="da Silva J."/>
        </authorList>
    </citation>
    <scope>NUCLEOTIDE SEQUENCE [LARGE SCALE GENOMIC DNA]</scope>
    <source>
        <strain evidence="1">RN66</strain>
    </source>
</reference>
<dbReference type="Proteomes" id="UP000001460">
    <property type="component" value="Unassembled WGS sequence"/>
</dbReference>
<protein>
    <submittedName>
        <fullName evidence="1">Uncharacterized protein</fullName>
    </submittedName>
</protein>
<sequence length="486" mass="55863">MPSNFWKTLDDSVNLIVGLYEGLQSACTANGMEQSENSEIILDENQITKYNRINGYQIDSNSISSYSTRVSSLSQVQNCGSSNLSKCSSIQDIPKYNENLYNIISGNNIQLPHNDVPDLSNHTKMYLTRSHILMSVLCCQNINKIVESSITCGDFKLKGPGFRLENIYIPIRNEKSSIELKITTFNINNKRNDLMIDIPISVLHQSNETYRFWLILNDKKNKYNDYSDMLPEAIFRLNIDDENSCRINEPKVLVSFMRVMTGIIEDIQPNSMSKRHYRDGKNSHSDKSLIYVGLYNDPIDLEISDMLNNNPILLANNTIERLNFHDGCYRINNIQVLIQFGYGEMSNILFVQDETSRQPLFDYLNNSNENIEWLSREPSNATELVPPNILPDFSGTQAPWEVEIDRRKAMELACHRAALREHIAIQYLIDTGYPNPPHPKFSQWLTPPLFRIGQQFEPVPMSYNWGPNYSNIQLIPLEKPKQLNIS</sequence>
<dbReference type="VEuPathDB" id="CryptoDB:CMU_042350"/>